<gene>
    <name evidence="2" type="ORF">STAS_26055</name>
</gene>
<keyword evidence="1" id="KW-0472">Membrane</keyword>
<keyword evidence="3" id="KW-1185">Reference proteome</keyword>
<dbReference type="Proteomes" id="UP000325081">
    <property type="component" value="Unassembled WGS sequence"/>
</dbReference>
<proteinExistence type="predicted"/>
<dbReference type="AlphaFoldDB" id="A0A5A7QUX0"/>
<dbReference type="EMBL" id="BKCP01008371">
    <property type="protein sequence ID" value="GER48869.1"/>
    <property type="molecule type" value="Genomic_DNA"/>
</dbReference>
<keyword evidence="1" id="KW-0812">Transmembrane</keyword>
<evidence type="ECO:0000313" key="2">
    <source>
        <dbReference type="EMBL" id="GER48869.1"/>
    </source>
</evidence>
<evidence type="ECO:0000313" key="3">
    <source>
        <dbReference type="Proteomes" id="UP000325081"/>
    </source>
</evidence>
<accession>A0A5A7QUX0</accession>
<feature type="transmembrane region" description="Helical" evidence="1">
    <location>
        <begin position="78"/>
        <end position="98"/>
    </location>
</feature>
<evidence type="ECO:0000256" key="1">
    <source>
        <dbReference type="SAM" id="Phobius"/>
    </source>
</evidence>
<sequence length="108" mass="12409">MKDLVLDKQYPHHPSSNVILDFPVLCPERPLEVNYIEPMRKVRTSISHHSTISSMGFSGDLLKLSTYMYCLSVNRHDVRYASSLVPTALLYGCAFNYYNLKTALRGRR</sequence>
<protein>
    <submittedName>
        <fullName evidence="2">Nodulin MtN21 /EamA-like transporter family protein</fullName>
    </submittedName>
</protein>
<reference evidence="3" key="1">
    <citation type="journal article" date="2019" name="Curr. Biol.">
        <title>Genome Sequence of Striga asiatica Provides Insight into the Evolution of Plant Parasitism.</title>
        <authorList>
            <person name="Yoshida S."/>
            <person name="Kim S."/>
            <person name="Wafula E.K."/>
            <person name="Tanskanen J."/>
            <person name="Kim Y.M."/>
            <person name="Honaas L."/>
            <person name="Yang Z."/>
            <person name="Spallek T."/>
            <person name="Conn C.E."/>
            <person name="Ichihashi Y."/>
            <person name="Cheong K."/>
            <person name="Cui S."/>
            <person name="Der J.P."/>
            <person name="Gundlach H."/>
            <person name="Jiao Y."/>
            <person name="Hori C."/>
            <person name="Ishida J.K."/>
            <person name="Kasahara H."/>
            <person name="Kiba T."/>
            <person name="Kim M.S."/>
            <person name="Koo N."/>
            <person name="Laohavisit A."/>
            <person name="Lee Y.H."/>
            <person name="Lumba S."/>
            <person name="McCourt P."/>
            <person name="Mortimer J.C."/>
            <person name="Mutuku J.M."/>
            <person name="Nomura T."/>
            <person name="Sasaki-Sekimoto Y."/>
            <person name="Seto Y."/>
            <person name="Wang Y."/>
            <person name="Wakatake T."/>
            <person name="Sakakibara H."/>
            <person name="Demura T."/>
            <person name="Yamaguchi S."/>
            <person name="Yoneyama K."/>
            <person name="Manabe R.I."/>
            <person name="Nelson D.C."/>
            <person name="Schulman A.H."/>
            <person name="Timko M.P."/>
            <person name="dePamphilis C.W."/>
            <person name="Choi D."/>
            <person name="Shirasu K."/>
        </authorList>
    </citation>
    <scope>NUCLEOTIDE SEQUENCE [LARGE SCALE GENOMIC DNA]</scope>
    <source>
        <strain evidence="3">cv. UVA1</strain>
    </source>
</reference>
<organism evidence="2 3">
    <name type="scientific">Striga asiatica</name>
    <name type="common">Asiatic witchweed</name>
    <name type="synonym">Buchnera asiatica</name>
    <dbReference type="NCBI Taxonomy" id="4170"/>
    <lineage>
        <taxon>Eukaryota</taxon>
        <taxon>Viridiplantae</taxon>
        <taxon>Streptophyta</taxon>
        <taxon>Embryophyta</taxon>
        <taxon>Tracheophyta</taxon>
        <taxon>Spermatophyta</taxon>
        <taxon>Magnoliopsida</taxon>
        <taxon>eudicotyledons</taxon>
        <taxon>Gunneridae</taxon>
        <taxon>Pentapetalae</taxon>
        <taxon>asterids</taxon>
        <taxon>lamiids</taxon>
        <taxon>Lamiales</taxon>
        <taxon>Orobanchaceae</taxon>
        <taxon>Buchnereae</taxon>
        <taxon>Striga</taxon>
    </lineage>
</organism>
<keyword evidence="1" id="KW-1133">Transmembrane helix</keyword>
<comment type="caution">
    <text evidence="2">The sequence shown here is derived from an EMBL/GenBank/DDBJ whole genome shotgun (WGS) entry which is preliminary data.</text>
</comment>
<name>A0A5A7QUX0_STRAF</name>